<organism evidence="1 2">
    <name type="scientific">Dendrothele bispora (strain CBS 962.96)</name>
    <dbReference type="NCBI Taxonomy" id="1314807"/>
    <lineage>
        <taxon>Eukaryota</taxon>
        <taxon>Fungi</taxon>
        <taxon>Dikarya</taxon>
        <taxon>Basidiomycota</taxon>
        <taxon>Agaricomycotina</taxon>
        <taxon>Agaricomycetes</taxon>
        <taxon>Agaricomycetidae</taxon>
        <taxon>Agaricales</taxon>
        <taxon>Agaricales incertae sedis</taxon>
        <taxon>Dendrothele</taxon>
    </lineage>
</organism>
<dbReference type="AlphaFoldDB" id="A0A4S8KJ59"/>
<keyword evidence="2" id="KW-1185">Reference proteome</keyword>
<evidence type="ECO:0000313" key="1">
    <source>
        <dbReference type="EMBL" id="THU75477.1"/>
    </source>
</evidence>
<accession>A0A4S8KJ59</accession>
<name>A0A4S8KJ59_DENBC</name>
<sequence length="91" mass="9769">MSNGNSQPRPTPISAICVPPIAPCRPVSAFRGSHFGLQSSNFSHPAVTLVVSGDCYDGIGSFFCTFVGCFLRVYGRHFLHVVLCSLPPKDV</sequence>
<gene>
    <name evidence="1" type="ORF">K435DRAFT_787569</name>
</gene>
<dbReference type="Proteomes" id="UP000297245">
    <property type="component" value="Unassembled WGS sequence"/>
</dbReference>
<reference evidence="1 2" key="1">
    <citation type="journal article" date="2019" name="Nat. Ecol. Evol.">
        <title>Megaphylogeny resolves global patterns of mushroom evolution.</title>
        <authorList>
            <person name="Varga T."/>
            <person name="Krizsan K."/>
            <person name="Foldi C."/>
            <person name="Dima B."/>
            <person name="Sanchez-Garcia M."/>
            <person name="Sanchez-Ramirez S."/>
            <person name="Szollosi G.J."/>
            <person name="Szarkandi J.G."/>
            <person name="Papp V."/>
            <person name="Albert L."/>
            <person name="Andreopoulos W."/>
            <person name="Angelini C."/>
            <person name="Antonin V."/>
            <person name="Barry K.W."/>
            <person name="Bougher N.L."/>
            <person name="Buchanan P."/>
            <person name="Buyck B."/>
            <person name="Bense V."/>
            <person name="Catcheside P."/>
            <person name="Chovatia M."/>
            <person name="Cooper J."/>
            <person name="Damon W."/>
            <person name="Desjardin D."/>
            <person name="Finy P."/>
            <person name="Geml J."/>
            <person name="Haridas S."/>
            <person name="Hughes K."/>
            <person name="Justo A."/>
            <person name="Karasinski D."/>
            <person name="Kautmanova I."/>
            <person name="Kiss B."/>
            <person name="Kocsube S."/>
            <person name="Kotiranta H."/>
            <person name="LaButti K.M."/>
            <person name="Lechner B.E."/>
            <person name="Liimatainen K."/>
            <person name="Lipzen A."/>
            <person name="Lukacs Z."/>
            <person name="Mihaltcheva S."/>
            <person name="Morgado L.N."/>
            <person name="Niskanen T."/>
            <person name="Noordeloos M.E."/>
            <person name="Ohm R.A."/>
            <person name="Ortiz-Santana B."/>
            <person name="Ovrebo C."/>
            <person name="Racz N."/>
            <person name="Riley R."/>
            <person name="Savchenko A."/>
            <person name="Shiryaev A."/>
            <person name="Soop K."/>
            <person name="Spirin V."/>
            <person name="Szebenyi C."/>
            <person name="Tomsovsky M."/>
            <person name="Tulloss R.E."/>
            <person name="Uehling J."/>
            <person name="Grigoriev I.V."/>
            <person name="Vagvolgyi C."/>
            <person name="Papp T."/>
            <person name="Martin F.M."/>
            <person name="Miettinen O."/>
            <person name="Hibbett D.S."/>
            <person name="Nagy L.G."/>
        </authorList>
    </citation>
    <scope>NUCLEOTIDE SEQUENCE [LARGE SCALE GENOMIC DNA]</scope>
    <source>
        <strain evidence="1 2">CBS 962.96</strain>
    </source>
</reference>
<proteinExistence type="predicted"/>
<protein>
    <submittedName>
        <fullName evidence="1">Uncharacterized protein</fullName>
    </submittedName>
</protein>
<dbReference type="EMBL" id="ML182072">
    <property type="protein sequence ID" value="THU75477.1"/>
    <property type="molecule type" value="Genomic_DNA"/>
</dbReference>
<evidence type="ECO:0000313" key="2">
    <source>
        <dbReference type="Proteomes" id="UP000297245"/>
    </source>
</evidence>